<gene>
    <name evidence="1" type="ORF">X474_04580</name>
</gene>
<evidence type="ECO:0000313" key="2">
    <source>
        <dbReference type="Proteomes" id="UP000032233"/>
    </source>
</evidence>
<name>A0A0D2HY05_9BACT</name>
<dbReference type="Proteomes" id="UP000032233">
    <property type="component" value="Unassembled WGS sequence"/>
</dbReference>
<proteinExistence type="predicted"/>
<comment type="caution">
    <text evidence="1">The sequence shown here is derived from an EMBL/GenBank/DDBJ whole genome shotgun (WGS) entry which is preliminary data.</text>
</comment>
<organism evidence="1 2">
    <name type="scientific">Dethiosulfatarculus sandiegensis</name>
    <dbReference type="NCBI Taxonomy" id="1429043"/>
    <lineage>
        <taxon>Bacteria</taxon>
        <taxon>Pseudomonadati</taxon>
        <taxon>Thermodesulfobacteriota</taxon>
        <taxon>Desulfarculia</taxon>
        <taxon>Desulfarculales</taxon>
        <taxon>Desulfarculaceae</taxon>
        <taxon>Dethiosulfatarculus</taxon>
    </lineage>
</organism>
<dbReference type="InParanoid" id="A0A0D2HY05"/>
<protein>
    <submittedName>
        <fullName evidence="1">Uncharacterized protein</fullName>
    </submittedName>
</protein>
<evidence type="ECO:0000313" key="1">
    <source>
        <dbReference type="EMBL" id="KIX15188.1"/>
    </source>
</evidence>
<sequence length="36" mass="3898">MRGTVSGLGPKVKTDSLVFSEAKRRSALLPIIKLNN</sequence>
<reference evidence="1 2" key="1">
    <citation type="submission" date="2013-11" db="EMBL/GenBank/DDBJ databases">
        <title>Metagenomic analysis of a methanogenic consortium involved in long chain n-alkane degradation.</title>
        <authorList>
            <person name="Davidova I.A."/>
            <person name="Callaghan A.V."/>
            <person name="Wawrik B."/>
            <person name="Pruitt S."/>
            <person name="Marks C."/>
            <person name="Duncan K.E."/>
            <person name="Suflita J.M."/>
        </authorList>
    </citation>
    <scope>NUCLEOTIDE SEQUENCE [LARGE SCALE GENOMIC DNA]</scope>
    <source>
        <strain evidence="1 2">SPR</strain>
    </source>
</reference>
<dbReference type="EMBL" id="AZAC01000004">
    <property type="protein sequence ID" value="KIX15188.1"/>
    <property type="molecule type" value="Genomic_DNA"/>
</dbReference>
<keyword evidence="2" id="KW-1185">Reference proteome</keyword>
<accession>A0A0D2HY05</accession>
<dbReference type="AlphaFoldDB" id="A0A0D2HY05"/>